<reference evidence="2 3" key="1">
    <citation type="submission" date="2024-07" db="EMBL/GenBank/DDBJ databases">
        <authorList>
            <person name="Akdeniz Z."/>
        </authorList>
    </citation>
    <scope>NUCLEOTIDE SEQUENCE [LARGE SCALE GENOMIC DNA]</scope>
</reference>
<name>A0ABP1HLQ5_9EUKA</name>
<evidence type="ECO:0000313" key="2">
    <source>
        <dbReference type="EMBL" id="CAL5997287.1"/>
    </source>
</evidence>
<sequence length="52" mass="5598">MPKDEIKKPAQLSAAKPSTQVEVKQVEATQDQIGTKGIGKTALCPFDCDCCF</sequence>
<protein>
    <submittedName>
        <fullName evidence="2">Eukaryotic</fullName>
    </submittedName>
</protein>
<feature type="region of interest" description="Disordered" evidence="1">
    <location>
        <begin position="1"/>
        <end position="21"/>
    </location>
</feature>
<accession>A0ABP1HLQ5</accession>
<dbReference type="Proteomes" id="UP001642409">
    <property type="component" value="Unassembled WGS sequence"/>
</dbReference>
<proteinExistence type="predicted"/>
<evidence type="ECO:0000256" key="1">
    <source>
        <dbReference type="SAM" id="MobiDB-lite"/>
    </source>
</evidence>
<organism evidence="2 3">
    <name type="scientific">Hexamita inflata</name>
    <dbReference type="NCBI Taxonomy" id="28002"/>
    <lineage>
        <taxon>Eukaryota</taxon>
        <taxon>Metamonada</taxon>
        <taxon>Diplomonadida</taxon>
        <taxon>Hexamitidae</taxon>
        <taxon>Hexamitinae</taxon>
        <taxon>Hexamita</taxon>
    </lineage>
</organism>
<gene>
    <name evidence="2" type="ORF">HINF_LOCUS15172</name>
</gene>
<dbReference type="EMBL" id="CAXDID020000036">
    <property type="protein sequence ID" value="CAL5997287.1"/>
    <property type="molecule type" value="Genomic_DNA"/>
</dbReference>
<evidence type="ECO:0000313" key="3">
    <source>
        <dbReference type="Proteomes" id="UP001642409"/>
    </source>
</evidence>
<keyword evidence="3" id="KW-1185">Reference proteome</keyword>
<comment type="caution">
    <text evidence="2">The sequence shown here is derived from an EMBL/GenBank/DDBJ whole genome shotgun (WGS) entry which is preliminary data.</text>
</comment>